<feature type="region of interest" description="Disordered" evidence="2">
    <location>
        <begin position="784"/>
        <end position="828"/>
    </location>
</feature>
<dbReference type="OrthoDB" id="4367950at2759"/>
<feature type="compositionally biased region" description="Polar residues" evidence="2">
    <location>
        <begin position="642"/>
        <end position="653"/>
    </location>
</feature>
<feature type="region of interest" description="Disordered" evidence="2">
    <location>
        <begin position="202"/>
        <end position="325"/>
    </location>
</feature>
<dbReference type="PANTHER" id="PTHR12768">
    <property type="entry name" value="BECLIN 1"/>
    <property type="match status" value="1"/>
</dbReference>
<dbReference type="PANTHER" id="PTHR12768:SF4">
    <property type="entry name" value="BECLIN-1"/>
    <property type="match status" value="1"/>
</dbReference>
<dbReference type="STRING" id="303698.A0A1V6T8B9"/>
<accession>A0A1V6T8B9</accession>
<feature type="compositionally biased region" description="Basic and acidic residues" evidence="2">
    <location>
        <begin position="1620"/>
        <end position="1634"/>
    </location>
</feature>
<dbReference type="GO" id="GO:0000407">
    <property type="term" value="C:phagophore assembly site"/>
    <property type="evidence" value="ECO:0007669"/>
    <property type="project" value="TreeGrafter"/>
</dbReference>
<feature type="compositionally biased region" description="Basic and acidic residues" evidence="2">
    <location>
        <begin position="790"/>
        <end position="816"/>
    </location>
</feature>
<dbReference type="GO" id="GO:0034271">
    <property type="term" value="C:phosphatidylinositol 3-kinase complex, class III, type I"/>
    <property type="evidence" value="ECO:0007669"/>
    <property type="project" value="TreeGrafter"/>
</dbReference>
<dbReference type="GO" id="GO:0034272">
    <property type="term" value="C:phosphatidylinositol 3-kinase complex, class III, type II"/>
    <property type="evidence" value="ECO:0007669"/>
    <property type="project" value="TreeGrafter"/>
</dbReference>
<feature type="coiled-coil region" evidence="1">
    <location>
        <begin position="1890"/>
        <end position="1917"/>
    </location>
</feature>
<feature type="compositionally biased region" description="Basic and acidic residues" evidence="2">
    <location>
        <begin position="973"/>
        <end position="984"/>
    </location>
</feature>
<feature type="compositionally biased region" description="Basic and acidic residues" evidence="2">
    <location>
        <begin position="1113"/>
        <end position="1148"/>
    </location>
</feature>
<feature type="compositionally biased region" description="Basic and acidic residues" evidence="2">
    <location>
        <begin position="542"/>
        <end position="566"/>
    </location>
</feature>
<gene>
    <name evidence="3" type="ORF">PENSTE_c010G01718</name>
</gene>
<keyword evidence="1" id="KW-0175">Coiled coil</keyword>
<dbReference type="GO" id="GO:0030674">
    <property type="term" value="F:protein-macromolecule adaptor activity"/>
    <property type="evidence" value="ECO:0007669"/>
    <property type="project" value="TreeGrafter"/>
</dbReference>
<feature type="region of interest" description="Disordered" evidence="2">
    <location>
        <begin position="43"/>
        <end position="75"/>
    </location>
</feature>
<feature type="compositionally biased region" description="Basic and acidic residues" evidence="2">
    <location>
        <begin position="659"/>
        <end position="692"/>
    </location>
</feature>
<dbReference type="GO" id="GO:0000423">
    <property type="term" value="P:mitophagy"/>
    <property type="evidence" value="ECO:0007669"/>
    <property type="project" value="TreeGrafter"/>
</dbReference>
<feature type="region of interest" description="Disordered" evidence="2">
    <location>
        <begin position="1"/>
        <end position="23"/>
    </location>
</feature>
<feature type="region of interest" description="Disordered" evidence="2">
    <location>
        <begin position="460"/>
        <end position="568"/>
    </location>
</feature>
<feature type="region of interest" description="Disordered" evidence="2">
    <location>
        <begin position="1057"/>
        <end position="1152"/>
    </location>
</feature>
<feature type="compositionally biased region" description="Basic and acidic residues" evidence="2">
    <location>
        <begin position="497"/>
        <end position="520"/>
    </location>
</feature>
<feature type="region of interest" description="Disordered" evidence="2">
    <location>
        <begin position="596"/>
        <end position="694"/>
    </location>
</feature>
<feature type="compositionally biased region" description="Basic and acidic residues" evidence="2">
    <location>
        <begin position="465"/>
        <end position="484"/>
    </location>
</feature>
<keyword evidence="4" id="KW-1185">Reference proteome</keyword>
<reference evidence="4" key="1">
    <citation type="journal article" date="2017" name="Nat. Microbiol.">
        <title>Global analysis of biosynthetic gene clusters reveals vast potential of secondary metabolite production in Penicillium species.</title>
        <authorList>
            <person name="Nielsen J.C."/>
            <person name="Grijseels S."/>
            <person name="Prigent S."/>
            <person name="Ji B."/>
            <person name="Dainat J."/>
            <person name="Nielsen K.F."/>
            <person name="Frisvad J.C."/>
            <person name="Workman M."/>
            <person name="Nielsen J."/>
        </authorList>
    </citation>
    <scope>NUCLEOTIDE SEQUENCE [LARGE SCALE GENOMIC DNA]</scope>
    <source>
        <strain evidence="4">IBT 24891</strain>
    </source>
</reference>
<feature type="compositionally biased region" description="Basic and acidic residues" evidence="2">
    <location>
        <begin position="939"/>
        <end position="954"/>
    </location>
</feature>
<feature type="region of interest" description="Disordered" evidence="2">
    <location>
        <begin position="916"/>
        <end position="984"/>
    </location>
</feature>
<dbReference type="Proteomes" id="UP000191285">
    <property type="component" value="Unassembled WGS sequence"/>
</dbReference>
<organism evidence="3 4">
    <name type="scientific">Penicillium steckii</name>
    <dbReference type="NCBI Taxonomy" id="303698"/>
    <lineage>
        <taxon>Eukaryota</taxon>
        <taxon>Fungi</taxon>
        <taxon>Dikarya</taxon>
        <taxon>Ascomycota</taxon>
        <taxon>Pezizomycotina</taxon>
        <taxon>Eurotiomycetes</taxon>
        <taxon>Eurotiomycetidae</taxon>
        <taxon>Eurotiales</taxon>
        <taxon>Aspergillaceae</taxon>
        <taxon>Penicillium</taxon>
    </lineage>
</organism>
<feature type="coiled-coil region" evidence="1">
    <location>
        <begin position="1821"/>
        <end position="1866"/>
    </location>
</feature>
<evidence type="ECO:0000313" key="3">
    <source>
        <dbReference type="EMBL" id="OQE22598.1"/>
    </source>
</evidence>
<evidence type="ECO:0000256" key="1">
    <source>
        <dbReference type="SAM" id="Coils"/>
    </source>
</evidence>
<protein>
    <submittedName>
        <fullName evidence="3">Uncharacterized protein</fullName>
    </submittedName>
</protein>
<feature type="compositionally biased region" description="Basic and acidic residues" evidence="2">
    <location>
        <begin position="596"/>
        <end position="637"/>
    </location>
</feature>
<evidence type="ECO:0000313" key="4">
    <source>
        <dbReference type="Proteomes" id="UP000191285"/>
    </source>
</evidence>
<evidence type="ECO:0000256" key="2">
    <source>
        <dbReference type="SAM" id="MobiDB-lite"/>
    </source>
</evidence>
<dbReference type="GO" id="GO:0043548">
    <property type="term" value="F:phosphatidylinositol 3-kinase binding"/>
    <property type="evidence" value="ECO:0007669"/>
    <property type="project" value="TreeGrafter"/>
</dbReference>
<feature type="region of interest" description="Disordered" evidence="2">
    <location>
        <begin position="1620"/>
        <end position="1647"/>
    </location>
</feature>
<feature type="compositionally biased region" description="Basic and acidic residues" evidence="2">
    <location>
        <begin position="13"/>
        <end position="22"/>
    </location>
</feature>
<dbReference type="EMBL" id="MLKD01000010">
    <property type="protein sequence ID" value="OQE22598.1"/>
    <property type="molecule type" value="Genomic_DNA"/>
</dbReference>
<dbReference type="InterPro" id="IPR007243">
    <property type="entry name" value="Atg6/Beclin"/>
</dbReference>
<proteinExistence type="predicted"/>
<dbReference type="GO" id="GO:0000045">
    <property type="term" value="P:autophagosome assembly"/>
    <property type="evidence" value="ECO:0007669"/>
    <property type="project" value="TreeGrafter"/>
</dbReference>
<dbReference type="GO" id="GO:0045324">
    <property type="term" value="P:late endosome to vacuole transport"/>
    <property type="evidence" value="ECO:0007669"/>
    <property type="project" value="TreeGrafter"/>
</dbReference>
<name>A0A1V6T8B9_9EURO</name>
<feature type="compositionally biased region" description="Basic and acidic residues" evidence="2">
    <location>
        <begin position="916"/>
        <end position="931"/>
    </location>
</feature>
<dbReference type="GO" id="GO:0006995">
    <property type="term" value="P:cellular response to nitrogen starvation"/>
    <property type="evidence" value="ECO:0007669"/>
    <property type="project" value="TreeGrafter"/>
</dbReference>
<feature type="compositionally biased region" description="Basic and acidic residues" evidence="2">
    <location>
        <begin position="1071"/>
        <end position="1103"/>
    </location>
</feature>
<sequence>MSAPLEQGSSEISGEKNKRTLDGIEIEPMESYFQSIIQNGNLNSRDGIEAEPTDDIPDLIHGESESDDEPSTPPQIVEIGSRLATSAGGLVGKTIIGGAVVENLALVLPKDRNGGYVDVPVLPITVPGQGNAELLAVVGNDPQQGEVPNIPLLLMPEESNVEIPEDWKTLGDISQLVTTSLLSNTGQSSDLKTRSQAAAEKKAKVEISDAKTAEKDQKQIDESDKDKGESKDKTDKVAKVSGKEEKTKNESDEKTDKKGEEKESKNEVSLADDKEGSDNSKKVEADQILKAKAEKPKKNDKGGSKTDKKDEKEKEKEKKEPVREKVKINPQSLSLLGKPLGTLLPFLESDEIKNLPIESLEFTYCEEESGHFFPPGLRLEVDVLLKDKLQWVTDAFQKMFGDERVPKKLHLSAELGKKRDWSKRPKVEDFVLRGNFTEFGCQTWDILQFTTLGLELSATKAASKKSNDEKQDTTDRKTDEKQTNNDDADNQSSSGPVDDKEKVDTPKQTKGNETKTHSIKDSTAMLETRLASTKSGKVSKSPPKEDAEEDKEKKSDGQDKKDKENKSYNYGFGFFGTVSFIKVPHANSPINMHIRIARDFEVEEEKKDKKDDEKKDKKEDDKRKDGDDKAEKAEKTSKASSGNKNASEVTASITEEDLTSEKADDKVNKKKTEEKSNSNDKDKTLEKKDKHSDGKHKRMWRVLISCDEWKDIYGVKNVTMKEAELKWSFEQGDFKKTMAFELAAKVKLGAGSFKVKGKISQGDYFVDAEVGDLTLTDIKKIHAQIQGHPIPEEKKEETKKESAESKAEEKKKKEEEKKDEEEETQGNEVTFKKLHMNLSRKFVKKENITRNALVLEGDVTFNGKASASALLELSTDGFTIKGGLADFKIPDTEVTIEQAQLLIFIAFKHKKKGKIEEKKVDEQNAKEKKTITDNSSSGKKLEVAKSKAITDGKIDPANTESQAEGKVGKNLKKHSDDEQKEKTKKENEFAILGIVKVEKVTVSVGFYTARTKGKAKREWLAFGSVSNLSLSELVPGIKEESFNLRLENIALIASSEDREVKDEKEEETDNKDETENGEDHSTKEADKEDTKKGVKQKKLDQAEIAKTASLPAEKAKKDTDGTKDEDGKGKGEKTEKKKDDDKEKDEQPAHAGVLETVESYKYPIVKGVQLCATITGFDPLENLNKKKRIEGLVLIIALTPEGLKISIDLPKHLQVTLHPDVILGDFGASIIPQEGRLELRSTMKLLFDDQEPIRIKGVIGGSAVRASGRLVMNLNDKWINPFKLNDKVVVSKLGVEAGFNYATVCAQGPDMMAFRGAIDVGTDFHADMTLSLGLRKEQVIEVNLSEFNISQLLRLTGEMVEIRELQTLNGGEDFLVFRQIKFMFSTGGVVLEQRYERGIHVRGMMEFFGKKGEFDGQISDDGVRIKGGIDHFNIGGLEVQSARSQGKRATLDIEMTDERRKILVDGKISFHALELSIFIDACLEDRRLEADILLKFTESILLHLKANADIPNSQSLDGAVMEFSAELRPDAVGAVFEAIGDAINTIGKLATNVSKNIRENLDREVAEKGAELAKLDNELKKLKQKVDKEVKDRKDIIARDSKERKELEQKLKRLKDAVREAREKKENNESKINELEEEKEETQRKFDDKIRNKETEYKNKLEETRNKKESWEKERKRLENEKEASFGDALRDKAEADRSWQWWENEEKNKRWWLDECHRRAWTEWEKPWWKVDRAYVTEWNLKASWAEAELVQLGIRKALDAELRHGLEKIFKSDAWLEIEKALKTAGEKIEDLGNAIGNIAQGKDYEAIQALQRDRKAEINKKINDIKELERINREIETKLNNALSELKKNEGRITEREEKLEKDIAKLNGELETRPFENDYKHKLQEHEAVKAVVENIQKKLKEFEEDADGLVRDAKRRLHVLEQKIPTVKLIEVVGSTDVFVTNKPLTFKVEGRWKEKPVHFEVQWAPGWSVSELYDRIGKMLIDTAGKL</sequence>
<dbReference type="Gene3D" id="1.10.287.1490">
    <property type="match status" value="1"/>
</dbReference>
<comment type="caution">
    <text evidence="3">The sequence shown here is derived from an EMBL/GenBank/DDBJ whole genome shotgun (WGS) entry which is preliminary data.</text>
</comment>